<dbReference type="PANTHER" id="PTHR43201">
    <property type="entry name" value="ACYL-COA SYNTHETASE"/>
    <property type="match status" value="1"/>
</dbReference>
<evidence type="ECO:0000313" key="2">
    <source>
        <dbReference type="EMBL" id="TCD63592.1"/>
    </source>
</evidence>
<sequence>MASSSYYTPPLDGSLPAIWGALDWRAEHTPDDPWIVFPHREYSEEKMVLTFADCATASHRAAYGLHTARVDTQDGAVAAIFLNTDTVHYALLLTGIMRAGLIPLPIAPATSPEDVCTLLRNANCHRILTRSTACMYFRVSTVRALCSKRRYHLRVDEVPWLDFILPQLKNKDAATGLKEGPYPTNGKRHAPEDVAMYFQPPITERRQDPVTLTHKGIADWQRHLAERGERLKGTLWGAMSIPTCHPSGIVMQIFTPLATGMPIAVFSPKAPGKPTIPTPRNTMDLARALECTALVTTSDFLEEWAQDLEAIHTLSLMRIVCYTGPGLSPYTESSLASAGITMSSFGLDPAIETGVGSICWQTGEDTPSQSVLTENPLIYALRRHDSSVGLQ</sequence>
<dbReference type="GO" id="GO:0031956">
    <property type="term" value="F:medium-chain fatty acid-CoA ligase activity"/>
    <property type="evidence" value="ECO:0007669"/>
    <property type="project" value="TreeGrafter"/>
</dbReference>
<dbReference type="InterPro" id="IPR000873">
    <property type="entry name" value="AMP-dep_synth/lig_dom"/>
</dbReference>
<dbReference type="GO" id="GO:0006631">
    <property type="term" value="P:fatty acid metabolic process"/>
    <property type="evidence" value="ECO:0007669"/>
    <property type="project" value="TreeGrafter"/>
</dbReference>
<feature type="domain" description="AMP-dependent synthetase/ligase" evidence="1">
    <location>
        <begin position="23"/>
        <end position="338"/>
    </location>
</feature>
<protein>
    <recommendedName>
        <fullName evidence="1">AMP-dependent synthetase/ligase domain-containing protein</fullName>
    </recommendedName>
</protein>
<proteinExistence type="predicted"/>
<dbReference type="SUPFAM" id="SSF56801">
    <property type="entry name" value="Acetyl-CoA synthetase-like"/>
    <property type="match status" value="1"/>
</dbReference>
<name>A0A4R0R7U1_9APHY</name>
<dbReference type="Proteomes" id="UP000292702">
    <property type="component" value="Unassembled WGS sequence"/>
</dbReference>
<dbReference type="STRING" id="92696.A0A4R0R7U1"/>
<dbReference type="AlphaFoldDB" id="A0A4R0R7U1"/>
<dbReference type="PANTHER" id="PTHR43201:SF3">
    <property type="entry name" value="ENZYME, PUTATIVE (JCVI)-RELATED"/>
    <property type="match status" value="1"/>
</dbReference>
<keyword evidence="3" id="KW-1185">Reference proteome</keyword>
<dbReference type="Gene3D" id="3.40.50.12780">
    <property type="entry name" value="N-terminal domain of ligase-like"/>
    <property type="match status" value="1"/>
</dbReference>
<dbReference type="EMBL" id="RWJN01000287">
    <property type="protein sequence ID" value="TCD63592.1"/>
    <property type="molecule type" value="Genomic_DNA"/>
</dbReference>
<evidence type="ECO:0000313" key="3">
    <source>
        <dbReference type="Proteomes" id="UP000292702"/>
    </source>
</evidence>
<dbReference type="Pfam" id="PF00501">
    <property type="entry name" value="AMP-binding"/>
    <property type="match status" value="1"/>
</dbReference>
<evidence type="ECO:0000259" key="1">
    <source>
        <dbReference type="Pfam" id="PF00501"/>
    </source>
</evidence>
<dbReference type="InterPro" id="IPR042099">
    <property type="entry name" value="ANL_N_sf"/>
</dbReference>
<comment type="caution">
    <text evidence="2">The sequence shown here is derived from an EMBL/GenBank/DDBJ whole genome shotgun (WGS) entry which is preliminary data.</text>
</comment>
<dbReference type="OrthoDB" id="429813at2759"/>
<organism evidence="2 3">
    <name type="scientific">Steccherinum ochraceum</name>
    <dbReference type="NCBI Taxonomy" id="92696"/>
    <lineage>
        <taxon>Eukaryota</taxon>
        <taxon>Fungi</taxon>
        <taxon>Dikarya</taxon>
        <taxon>Basidiomycota</taxon>
        <taxon>Agaricomycotina</taxon>
        <taxon>Agaricomycetes</taxon>
        <taxon>Polyporales</taxon>
        <taxon>Steccherinaceae</taxon>
        <taxon>Steccherinum</taxon>
    </lineage>
</organism>
<accession>A0A4R0R7U1</accession>
<gene>
    <name evidence="2" type="ORF">EIP91_005200</name>
</gene>
<reference evidence="2 3" key="1">
    <citation type="submission" date="2018-11" db="EMBL/GenBank/DDBJ databases">
        <title>Genome assembly of Steccherinum ochraceum LE-BIN_3174, the white-rot fungus of the Steccherinaceae family (The Residual Polyporoid clade, Polyporales, Basidiomycota).</title>
        <authorList>
            <person name="Fedorova T.V."/>
            <person name="Glazunova O.A."/>
            <person name="Landesman E.O."/>
            <person name="Moiseenko K.V."/>
            <person name="Psurtseva N.V."/>
            <person name="Savinova O.S."/>
            <person name="Shakhova N.V."/>
            <person name="Tyazhelova T.V."/>
            <person name="Vasina D.V."/>
        </authorList>
    </citation>
    <scope>NUCLEOTIDE SEQUENCE [LARGE SCALE GENOMIC DNA]</scope>
    <source>
        <strain evidence="2 3">LE-BIN_3174</strain>
    </source>
</reference>